<dbReference type="Proteomes" id="UP000789831">
    <property type="component" value="Unassembled WGS sequence"/>
</dbReference>
<keyword evidence="2" id="KW-1185">Reference proteome</keyword>
<accession>A0A9N9AZP6</accession>
<organism evidence="1 2">
    <name type="scientific">Ambispora gerdemannii</name>
    <dbReference type="NCBI Taxonomy" id="144530"/>
    <lineage>
        <taxon>Eukaryota</taxon>
        <taxon>Fungi</taxon>
        <taxon>Fungi incertae sedis</taxon>
        <taxon>Mucoromycota</taxon>
        <taxon>Glomeromycotina</taxon>
        <taxon>Glomeromycetes</taxon>
        <taxon>Archaeosporales</taxon>
        <taxon>Ambisporaceae</taxon>
        <taxon>Ambispora</taxon>
    </lineage>
</organism>
<feature type="non-terminal residue" evidence="1">
    <location>
        <position position="1"/>
    </location>
</feature>
<evidence type="ECO:0000313" key="1">
    <source>
        <dbReference type="EMBL" id="CAG8546474.1"/>
    </source>
</evidence>
<reference evidence="1" key="1">
    <citation type="submission" date="2021-06" db="EMBL/GenBank/DDBJ databases">
        <authorList>
            <person name="Kallberg Y."/>
            <person name="Tangrot J."/>
            <person name="Rosling A."/>
        </authorList>
    </citation>
    <scope>NUCLEOTIDE SEQUENCE</scope>
    <source>
        <strain evidence="1">MT106</strain>
    </source>
</reference>
<gene>
    <name evidence="1" type="ORF">AGERDE_LOCUS6444</name>
</gene>
<dbReference type="EMBL" id="CAJVPL010001006">
    <property type="protein sequence ID" value="CAG8546474.1"/>
    <property type="molecule type" value="Genomic_DNA"/>
</dbReference>
<sequence length="55" mass="6079">ELISFALDANKASTTSSRNILDEEWSESGHNTECMETLQSRMSKTISSSYPSPIP</sequence>
<comment type="caution">
    <text evidence="1">The sequence shown here is derived from an EMBL/GenBank/DDBJ whole genome shotgun (WGS) entry which is preliminary data.</text>
</comment>
<evidence type="ECO:0000313" key="2">
    <source>
        <dbReference type="Proteomes" id="UP000789831"/>
    </source>
</evidence>
<protein>
    <submittedName>
        <fullName evidence="1">9400_t:CDS:1</fullName>
    </submittedName>
</protein>
<name>A0A9N9AZP6_9GLOM</name>
<dbReference type="AlphaFoldDB" id="A0A9N9AZP6"/>
<proteinExistence type="predicted"/>